<dbReference type="InterPro" id="IPR051425">
    <property type="entry name" value="Formin_Homology"/>
</dbReference>
<dbReference type="InterPro" id="IPR015425">
    <property type="entry name" value="FH2_Formin"/>
</dbReference>
<dbReference type="AlphaFoldDB" id="A0A1I8II42"/>
<proteinExistence type="predicted"/>
<dbReference type="WBParaSite" id="maker-uti_cns_0014277-snap-gene-0.2-mRNA-1">
    <property type="protein sequence ID" value="maker-uti_cns_0014277-snap-gene-0.2-mRNA-1"/>
    <property type="gene ID" value="maker-uti_cns_0014277-snap-gene-0.2"/>
</dbReference>
<dbReference type="WBParaSite" id="maker-uti_cns_0012833-snap-gene-0.4-mRNA-1">
    <property type="protein sequence ID" value="maker-uti_cns_0012833-snap-gene-0.4-mRNA-1"/>
    <property type="gene ID" value="maker-uti_cns_0012833-snap-gene-0.4"/>
</dbReference>
<evidence type="ECO:0000313" key="2">
    <source>
        <dbReference type="Proteomes" id="UP000095280"/>
    </source>
</evidence>
<dbReference type="Gene3D" id="1.20.58.2220">
    <property type="entry name" value="Formin, FH2 domain"/>
    <property type="match status" value="1"/>
</dbReference>
<feature type="domain" description="FH2" evidence="1">
    <location>
        <begin position="1"/>
        <end position="136"/>
    </location>
</feature>
<dbReference type="PANTHER" id="PTHR45725">
    <property type="entry name" value="FORMIN HOMOLOGY 2 FAMILY MEMBER"/>
    <property type="match status" value="1"/>
</dbReference>
<evidence type="ECO:0000313" key="4">
    <source>
        <dbReference type="WBParaSite" id="maker-uti_cns_0014277-snap-gene-0.2-mRNA-1"/>
    </source>
</evidence>
<protein>
    <submittedName>
        <fullName evidence="3 4">FH2 domain-containing protein</fullName>
    </submittedName>
</protein>
<accession>A0A1I8II42</accession>
<dbReference type="Pfam" id="PF02181">
    <property type="entry name" value="FH2"/>
    <property type="match status" value="1"/>
</dbReference>
<organism evidence="2 3">
    <name type="scientific">Macrostomum lignano</name>
    <dbReference type="NCBI Taxonomy" id="282301"/>
    <lineage>
        <taxon>Eukaryota</taxon>
        <taxon>Metazoa</taxon>
        <taxon>Spiralia</taxon>
        <taxon>Lophotrochozoa</taxon>
        <taxon>Platyhelminthes</taxon>
        <taxon>Rhabditophora</taxon>
        <taxon>Macrostomorpha</taxon>
        <taxon>Macrostomida</taxon>
        <taxon>Macrostomidae</taxon>
        <taxon>Macrostomum</taxon>
    </lineage>
</organism>
<evidence type="ECO:0000313" key="3">
    <source>
        <dbReference type="WBParaSite" id="maker-uti_cns_0012833-snap-gene-0.4-mRNA-1"/>
    </source>
</evidence>
<name>A0A1I8II42_9PLAT</name>
<dbReference type="InterPro" id="IPR042201">
    <property type="entry name" value="FH2_Formin_sf"/>
</dbReference>
<evidence type="ECO:0000259" key="1">
    <source>
        <dbReference type="PROSITE" id="PS51444"/>
    </source>
</evidence>
<dbReference type="Proteomes" id="UP000095280">
    <property type="component" value="Unplaced"/>
</dbReference>
<dbReference type="PANTHER" id="PTHR45725:SF3">
    <property type="entry name" value="DELPHILIN"/>
    <property type="match status" value="1"/>
</dbReference>
<dbReference type="PROSITE" id="PS51444">
    <property type="entry name" value="FH2"/>
    <property type="match status" value="1"/>
</dbReference>
<reference evidence="3 4" key="1">
    <citation type="submission" date="2016-11" db="UniProtKB">
        <authorList>
            <consortium name="WormBaseParasite"/>
        </authorList>
    </citation>
    <scope>IDENTIFICATION</scope>
</reference>
<keyword evidence="2" id="KW-1185">Reference proteome</keyword>
<sequence>SNAALAEEVSELRKLLQETASTLKELVSLQNPKAFENLDVRDIDGTVAALTRLVNSGQHQDRFQESMTKFLSEASGEIQALYALQSASEAQFHGMLKFFGENPRRVSTDEVFGTFATFMFQLEKAHNYNVERQKKL</sequence>
<dbReference type="SUPFAM" id="SSF101447">
    <property type="entry name" value="Formin homology 2 domain (FH2 domain)"/>
    <property type="match status" value="1"/>
</dbReference>